<dbReference type="EMBL" id="HBIR01056213">
    <property type="protein sequence ID" value="CAE0593346.1"/>
    <property type="molecule type" value="Transcribed_RNA"/>
</dbReference>
<evidence type="ECO:0000256" key="1">
    <source>
        <dbReference type="SAM" id="MobiDB-lite"/>
    </source>
</evidence>
<evidence type="ECO:0008006" key="4">
    <source>
        <dbReference type="Google" id="ProtNLM"/>
    </source>
</evidence>
<evidence type="ECO:0000313" key="3">
    <source>
        <dbReference type="EMBL" id="CAE0593346.1"/>
    </source>
</evidence>
<dbReference type="AlphaFoldDB" id="A0A7S3TUP3"/>
<feature type="compositionally biased region" description="Low complexity" evidence="1">
    <location>
        <begin position="101"/>
        <end position="113"/>
    </location>
</feature>
<feature type="region of interest" description="Disordered" evidence="1">
    <location>
        <begin position="101"/>
        <end position="126"/>
    </location>
</feature>
<sequence length="187" mass="19581">MASSSTTALDEGILKLVFLQEAATGRKAVVPLVEGVDWEGFLCRVRSRLGLPEGHTVQLHDPGHEAVDSIDTLLEIDESTTLRISFLAAAAAQMPAASSAAATPATRRAARTSVIPGDAGGGATDACRVEMPSSPGVLGPYEDGDGELKYKKRRITARRLASLKMWFGALLLVGVVGLAMLRIVVAG</sequence>
<name>A0A7S3TUP3_EMIHU</name>
<feature type="transmembrane region" description="Helical" evidence="2">
    <location>
        <begin position="163"/>
        <end position="185"/>
    </location>
</feature>
<keyword evidence="2" id="KW-1133">Transmembrane helix</keyword>
<protein>
    <recommendedName>
        <fullName evidence="4">Ubiquitin-like domain-containing protein</fullName>
    </recommendedName>
</protein>
<accession>A0A7S3TUP3</accession>
<gene>
    <name evidence="3" type="ORF">EHUX00137_LOCUS43776</name>
</gene>
<keyword evidence="2" id="KW-0812">Transmembrane</keyword>
<evidence type="ECO:0000256" key="2">
    <source>
        <dbReference type="SAM" id="Phobius"/>
    </source>
</evidence>
<keyword evidence="2" id="KW-0472">Membrane</keyword>
<proteinExistence type="predicted"/>
<organism evidence="3">
    <name type="scientific">Emiliania huxleyi</name>
    <name type="common">Coccolithophore</name>
    <name type="synonym">Pontosphaera huxleyi</name>
    <dbReference type="NCBI Taxonomy" id="2903"/>
    <lineage>
        <taxon>Eukaryota</taxon>
        <taxon>Haptista</taxon>
        <taxon>Haptophyta</taxon>
        <taxon>Prymnesiophyceae</taxon>
        <taxon>Isochrysidales</taxon>
        <taxon>Noelaerhabdaceae</taxon>
        <taxon>Emiliania</taxon>
    </lineage>
</organism>
<reference evidence="3" key="1">
    <citation type="submission" date="2021-01" db="EMBL/GenBank/DDBJ databases">
        <authorList>
            <person name="Corre E."/>
            <person name="Pelletier E."/>
            <person name="Niang G."/>
            <person name="Scheremetjew M."/>
            <person name="Finn R."/>
            <person name="Kale V."/>
            <person name="Holt S."/>
            <person name="Cochrane G."/>
            <person name="Meng A."/>
            <person name="Brown T."/>
            <person name="Cohen L."/>
        </authorList>
    </citation>
    <scope>NUCLEOTIDE SEQUENCE</scope>
    <source>
        <strain evidence="3">379</strain>
    </source>
</reference>